<dbReference type="CDD" id="cd14820">
    <property type="entry name" value="TRAX"/>
    <property type="match status" value="1"/>
</dbReference>
<keyword evidence="1" id="KW-0460">Magnesium</keyword>
<dbReference type="EMBL" id="JAHLQT010008528">
    <property type="protein sequence ID" value="KAG7173926.1"/>
    <property type="molecule type" value="Genomic_DNA"/>
</dbReference>
<organism evidence="3 4">
    <name type="scientific">Homarus americanus</name>
    <name type="common">American lobster</name>
    <dbReference type="NCBI Taxonomy" id="6706"/>
    <lineage>
        <taxon>Eukaryota</taxon>
        <taxon>Metazoa</taxon>
        <taxon>Ecdysozoa</taxon>
        <taxon>Arthropoda</taxon>
        <taxon>Crustacea</taxon>
        <taxon>Multicrustacea</taxon>
        <taxon>Malacostraca</taxon>
        <taxon>Eumalacostraca</taxon>
        <taxon>Eucarida</taxon>
        <taxon>Decapoda</taxon>
        <taxon>Pleocyemata</taxon>
        <taxon>Astacidea</taxon>
        <taxon>Nephropoidea</taxon>
        <taxon>Nephropidae</taxon>
        <taxon>Homarus</taxon>
    </lineage>
</organism>
<feature type="region of interest" description="Disordered" evidence="2">
    <location>
        <begin position="1"/>
        <end position="26"/>
    </location>
</feature>
<reference evidence="3" key="1">
    <citation type="journal article" date="2021" name="Sci. Adv.">
        <title>The American lobster genome reveals insights on longevity, neural, and immune adaptations.</title>
        <authorList>
            <person name="Polinski J.M."/>
            <person name="Zimin A.V."/>
            <person name="Clark K.F."/>
            <person name="Kohn A.B."/>
            <person name="Sadowski N."/>
            <person name="Timp W."/>
            <person name="Ptitsyn A."/>
            <person name="Khanna P."/>
            <person name="Romanova D.Y."/>
            <person name="Williams P."/>
            <person name="Greenwood S.J."/>
            <person name="Moroz L.L."/>
            <person name="Walt D.R."/>
            <person name="Bodnar A.G."/>
        </authorList>
    </citation>
    <scope>NUCLEOTIDE SEQUENCE</scope>
    <source>
        <strain evidence="3">GMGI-L3</strain>
    </source>
</reference>
<protein>
    <submittedName>
        <fullName evidence="3">Translin-associated protein X-like</fullName>
    </submittedName>
</protein>
<proteinExistence type="predicted"/>
<dbReference type="GO" id="GO:0043565">
    <property type="term" value="F:sequence-specific DNA binding"/>
    <property type="evidence" value="ECO:0007669"/>
    <property type="project" value="InterPro"/>
</dbReference>
<dbReference type="Pfam" id="PF01997">
    <property type="entry name" value="Translin"/>
    <property type="match status" value="1"/>
</dbReference>
<dbReference type="Proteomes" id="UP000747542">
    <property type="component" value="Unassembled WGS sequence"/>
</dbReference>
<name>A0A8J5TCC2_HOMAM</name>
<dbReference type="InterPro" id="IPR002848">
    <property type="entry name" value="Translin_fam"/>
</dbReference>
<dbReference type="GO" id="GO:0046872">
    <property type="term" value="F:metal ion binding"/>
    <property type="evidence" value="ECO:0007669"/>
    <property type="project" value="UniProtKB-KW"/>
</dbReference>
<evidence type="ECO:0000313" key="3">
    <source>
        <dbReference type="EMBL" id="KAG7173926.1"/>
    </source>
</evidence>
<feature type="compositionally biased region" description="Basic and acidic residues" evidence="2">
    <location>
        <begin position="11"/>
        <end position="24"/>
    </location>
</feature>
<dbReference type="OrthoDB" id="31005at2759"/>
<dbReference type="AlphaFoldDB" id="A0A8J5TCC2"/>
<evidence type="ECO:0000256" key="2">
    <source>
        <dbReference type="SAM" id="MobiDB-lite"/>
    </source>
</evidence>
<evidence type="ECO:0000313" key="4">
    <source>
        <dbReference type="Proteomes" id="UP000747542"/>
    </source>
</evidence>
<accession>A0A8J5TCC2</accession>
<comment type="caution">
    <text evidence="3">The sequence shown here is derived from an EMBL/GenBank/DDBJ whole genome shotgun (WGS) entry which is preliminary data.</text>
</comment>
<sequence length="274" mass="31559">MTEVRLPTGEQGRRNAKEPPDTSRDTPLMTLFRGYSKMLDEKNDKYERIYKTSRDVTVRSKRVIFSLQRIPGLGEEEKENLLTSAANDLRDIEQTLLKHIAMELRDEDPHQFVNAFTSGIQEYIEALSFHFFLLTETLISHNAVKSRLTFGSQKEDQTDLVPLNVLVQPKEYILGIADLTGELMRFCIKCVSTGDFEMCYKICDVLKRMHGGFLSLGYIPVKELYHKMMVFRSSLHKVEEACYSLQLRKSEVPAEMLGDVFAMYDADDQNVSFM</sequence>
<dbReference type="PANTHER" id="PTHR10741">
    <property type="entry name" value="TRANSLIN AND TRANSLIN ASSOCIATED PROTEIN X"/>
    <property type="match status" value="1"/>
</dbReference>
<dbReference type="FunFam" id="1.20.58.200:FF:000001">
    <property type="entry name" value="Translin-associated factor X"/>
    <property type="match status" value="1"/>
</dbReference>
<evidence type="ECO:0000256" key="1">
    <source>
        <dbReference type="PIRSR" id="PIRSR602848-1"/>
    </source>
</evidence>
<keyword evidence="1" id="KW-0479">Metal-binding</keyword>
<feature type="binding site" evidence="1">
    <location>
        <position position="182"/>
    </location>
    <ligand>
        <name>Mg(2+)</name>
        <dbReference type="ChEBI" id="CHEBI:18420"/>
    </ligand>
</feature>
<feature type="binding site" evidence="1">
    <location>
        <position position="125"/>
    </location>
    <ligand>
        <name>Mg(2+)</name>
        <dbReference type="ChEBI" id="CHEBI:18420"/>
    </ligand>
</feature>
<keyword evidence="4" id="KW-1185">Reference proteome</keyword>
<gene>
    <name evidence="3" type="primary">Tsnax-L</name>
    <name evidence="3" type="ORF">Hamer_G021533</name>
</gene>